<evidence type="ECO:0000256" key="1">
    <source>
        <dbReference type="ARBA" id="ARBA00004651"/>
    </source>
</evidence>
<keyword evidence="3" id="KW-0812">Transmembrane</keyword>
<dbReference type="InterPro" id="IPR033480">
    <property type="entry name" value="sCache_2"/>
</dbReference>
<accession>A0A7I9VM03</accession>
<feature type="domain" description="Single Cache" evidence="7">
    <location>
        <begin position="23"/>
        <end position="102"/>
    </location>
</feature>
<keyword evidence="4" id="KW-1133">Transmembrane helix</keyword>
<dbReference type="Pfam" id="PF17200">
    <property type="entry name" value="sCache_2"/>
    <property type="match status" value="1"/>
</dbReference>
<keyword evidence="5" id="KW-0472">Membrane</keyword>
<comment type="caution">
    <text evidence="8">The sequence shown here is derived from an EMBL/GenBank/DDBJ whole genome shotgun (WGS) entry which is preliminary data.</text>
</comment>
<dbReference type="GO" id="GO:0005886">
    <property type="term" value="C:plasma membrane"/>
    <property type="evidence" value="ECO:0007669"/>
    <property type="project" value="UniProtKB-SubCell"/>
</dbReference>
<organism evidence="8 9">
    <name type="scientific">Anaeromyxobacter diazotrophicus</name>
    <dbReference type="NCBI Taxonomy" id="2590199"/>
    <lineage>
        <taxon>Bacteria</taxon>
        <taxon>Pseudomonadati</taxon>
        <taxon>Myxococcota</taxon>
        <taxon>Myxococcia</taxon>
        <taxon>Myxococcales</taxon>
        <taxon>Cystobacterineae</taxon>
        <taxon>Anaeromyxobacteraceae</taxon>
        <taxon>Anaeromyxobacter</taxon>
    </lineage>
</organism>
<dbReference type="SMART" id="SM01049">
    <property type="entry name" value="Cache_2"/>
    <property type="match status" value="1"/>
</dbReference>
<evidence type="ECO:0000256" key="3">
    <source>
        <dbReference type="ARBA" id="ARBA00022692"/>
    </source>
</evidence>
<evidence type="ECO:0000256" key="6">
    <source>
        <dbReference type="SAM" id="SignalP"/>
    </source>
</evidence>
<evidence type="ECO:0000259" key="7">
    <source>
        <dbReference type="SMART" id="SM01049"/>
    </source>
</evidence>
<sequence>MKKLLAALGAAFLLAAPAFADERATPADAEALVKNAVAYLKRHGREKAFKEFQKLNGPFVYKDLYVFVNSIEGKTLVHPTDPERIGMDVSKAKDPNGKLYVQERLEIAKTKGSGWQEYGYRNPATNKVETKVSYIERVDDLVIVAGAYKQK</sequence>
<feature type="signal peptide" evidence="6">
    <location>
        <begin position="1"/>
        <end position="20"/>
    </location>
</feature>
<name>A0A7I9VM03_9BACT</name>
<feature type="chain" id="PRO_5029562518" description="Single Cache domain-containing protein" evidence="6">
    <location>
        <begin position="21"/>
        <end position="151"/>
    </location>
</feature>
<gene>
    <name evidence="8" type="ORF">AMYX_18900</name>
</gene>
<evidence type="ECO:0000313" key="9">
    <source>
        <dbReference type="Proteomes" id="UP000503640"/>
    </source>
</evidence>
<dbReference type="EMBL" id="BJTG01000004">
    <property type="protein sequence ID" value="GEJ57149.1"/>
    <property type="molecule type" value="Genomic_DNA"/>
</dbReference>
<dbReference type="RefSeq" id="WP_176064632.1">
    <property type="nucleotide sequence ID" value="NZ_BJTG01000004.1"/>
</dbReference>
<dbReference type="Proteomes" id="UP000503640">
    <property type="component" value="Unassembled WGS sequence"/>
</dbReference>
<protein>
    <recommendedName>
        <fullName evidence="7">Single Cache domain-containing protein</fullName>
    </recommendedName>
</protein>
<dbReference type="Gene3D" id="3.30.450.20">
    <property type="entry name" value="PAS domain"/>
    <property type="match status" value="1"/>
</dbReference>
<keyword evidence="2" id="KW-1003">Cell membrane</keyword>
<evidence type="ECO:0000256" key="5">
    <source>
        <dbReference type="ARBA" id="ARBA00023136"/>
    </source>
</evidence>
<comment type="subcellular location">
    <subcellularLocation>
        <location evidence="1">Cell membrane</location>
        <topology evidence="1">Multi-pass membrane protein</topology>
    </subcellularLocation>
</comment>
<reference evidence="9" key="1">
    <citation type="journal article" date="2020" name="Appl. Environ. Microbiol.">
        <title>Diazotrophic Anaeromyxobacter Isolates from Soils.</title>
        <authorList>
            <person name="Masuda Y."/>
            <person name="Yamanaka H."/>
            <person name="Xu Z.X."/>
            <person name="Shiratori Y."/>
            <person name="Aono T."/>
            <person name="Amachi S."/>
            <person name="Senoo K."/>
            <person name="Itoh H."/>
        </authorList>
    </citation>
    <scope>NUCLEOTIDE SEQUENCE [LARGE SCALE GENOMIC DNA]</scope>
    <source>
        <strain evidence="9">R267</strain>
    </source>
</reference>
<dbReference type="AlphaFoldDB" id="A0A7I9VM03"/>
<evidence type="ECO:0000256" key="4">
    <source>
        <dbReference type="ARBA" id="ARBA00022989"/>
    </source>
</evidence>
<keyword evidence="6" id="KW-0732">Signal</keyword>
<keyword evidence="9" id="KW-1185">Reference proteome</keyword>
<proteinExistence type="predicted"/>
<evidence type="ECO:0000313" key="8">
    <source>
        <dbReference type="EMBL" id="GEJ57149.1"/>
    </source>
</evidence>
<evidence type="ECO:0000256" key="2">
    <source>
        <dbReference type="ARBA" id="ARBA00022475"/>
    </source>
</evidence>